<evidence type="ECO:0000313" key="3">
    <source>
        <dbReference type="Proteomes" id="UP000250235"/>
    </source>
</evidence>
<feature type="region of interest" description="Disordered" evidence="1">
    <location>
        <begin position="1"/>
        <end position="35"/>
    </location>
</feature>
<dbReference type="EMBL" id="KV003198">
    <property type="protein sequence ID" value="KZV36853.1"/>
    <property type="molecule type" value="Genomic_DNA"/>
</dbReference>
<gene>
    <name evidence="2" type="ORF">F511_16501</name>
</gene>
<sequence>MKSTLNRSHHSFAQTLTDSSTGKTVKDQISPGVPAVGVGATIVQPDAAQPAVAPTDAVQPDGAQKYVAQTDLATQRPTSEAPVASTYQLIRQSGPRPEGRLLRQAALEGLTRSMRTDSPQKTDRSKSDQSTAGGGGVGGEGEGAAVL</sequence>
<evidence type="ECO:0000313" key="2">
    <source>
        <dbReference type="EMBL" id="KZV36853.1"/>
    </source>
</evidence>
<feature type="compositionally biased region" description="Basic and acidic residues" evidence="1">
    <location>
        <begin position="114"/>
        <end position="127"/>
    </location>
</feature>
<feature type="compositionally biased region" description="Polar residues" evidence="1">
    <location>
        <begin position="1"/>
        <end position="23"/>
    </location>
</feature>
<name>A0A2Z7BQI8_9LAMI</name>
<protein>
    <submittedName>
        <fullName evidence="2">Uncharacterized protein</fullName>
    </submittedName>
</protein>
<accession>A0A2Z7BQI8</accession>
<dbReference type="AlphaFoldDB" id="A0A2Z7BQI8"/>
<keyword evidence="3" id="KW-1185">Reference proteome</keyword>
<reference evidence="2 3" key="1">
    <citation type="journal article" date="2015" name="Proc. Natl. Acad. Sci. U.S.A.">
        <title>The resurrection genome of Boea hygrometrica: A blueprint for survival of dehydration.</title>
        <authorList>
            <person name="Xiao L."/>
            <person name="Yang G."/>
            <person name="Zhang L."/>
            <person name="Yang X."/>
            <person name="Zhao S."/>
            <person name="Ji Z."/>
            <person name="Zhou Q."/>
            <person name="Hu M."/>
            <person name="Wang Y."/>
            <person name="Chen M."/>
            <person name="Xu Y."/>
            <person name="Jin H."/>
            <person name="Xiao X."/>
            <person name="Hu G."/>
            <person name="Bao F."/>
            <person name="Hu Y."/>
            <person name="Wan P."/>
            <person name="Li L."/>
            <person name="Deng X."/>
            <person name="Kuang T."/>
            <person name="Xiang C."/>
            <person name="Zhu J.K."/>
            <person name="Oliver M.J."/>
            <person name="He Y."/>
        </authorList>
    </citation>
    <scope>NUCLEOTIDE SEQUENCE [LARGE SCALE GENOMIC DNA]</scope>
    <source>
        <strain evidence="3">cv. XS01</strain>
    </source>
</reference>
<dbReference type="Proteomes" id="UP000250235">
    <property type="component" value="Unassembled WGS sequence"/>
</dbReference>
<evidence type="ECO:0000256" key="1">
    <source>
        <dbReference type="SAM" id="MobiDB-lite"/>
    </source>
</evidence>
<proteinExistence type="predicted"/>
<feature type="compositionally biased region" description="Gly residues" evidence="1">
    <location>
        <begin position="132"/>
        <end position="147"/>
    </location>
</feature>
<organism evidence="2 3">
    <name type="scientific">Dorcoceras hygrometricum</name>
    <dbReference type="NCBI Taxonomy" id="472368"/>
    <lineage>
        <taxon>Eukaryota</taxon>
        <taxon>Viridiplantae</taxon>
        <taxon>Streptophyta</taxon>
        <taxon>Embryophyta</taxon>
        <taxon>Tracheophyta</taxon>
        <taxon>Spermatophyta</taxon>
        <taxon>Magnoliopsida</taxon>
        <taxon>eudicotyledons</taxon>
        <taxon>Gunneridae</taxon>
        <taxon>Pentapetalae</taxon>
        <taxon>asterids</taxon>
        <taxon>lamiids</taxon>
        <taxon>Lamiales</taxon>
        <taxon>Gesneriaceae</taxon>
        <taxon>Didymocarpoideae</taxon>
        <taxon>Trichosporeae</taxon>
        <taxon>Loxocarpinae</taxon>
        <taxon>Dorcoceras</taxon>
    </lineage>
</organism>
<feature type="region of interest" description="Disordered" evidence="1">
    <location>
        <begin position="107"/>
        <end position="147"/>
    </location>
</feature>